<proteinExistence type="predicted"/>
<feature type="compositionally biased region" description="Basic residues" evidence="1">
    <location>
        <begin position="119"/>
        <end position="130"/>
    </location>
</feature>
<feature type="compositionally biased region" description="Polar residues" evidence="1">
    <location>
        <begin position="181"/>
        <end position="192"/>
    </location>
</feature>
<name>A0ABN3RHT9_9ACTN</name>
<gene>
    <name evidence="2" type="ORF">GCM10010307_63830</name>
</gene>
<reference evidence="2 3" key="1">
    <citation type="journal article" date="2019" name="Int. J. Syst. Evol. Microbiol.">
        <title>The Global Catalogue of Microorganisms (GCM) 10K type strain sequencing project: providing services to taxonomists for standard genome sequencing and annotation.</title>
        <authorList>
            <consortium name="The Broad Institute Genomics Platform"/>
            <consortium name="The Broad Institute Genome Sequencing Center for Infectious Disease"/>
            <person name="Wu L."/>
            <person name="Ma J."/>
        </authorList>
    </citation>
    <scope>NUCLEOTIDE SEQUENCE [LARGE SCALE GENOMIC DNA]</scope>
    <source>
        <strain evidence="2 3">JCM 4524</strain>
    </source>
</reference>
<keyword evidence="3" id="KW-1185">Reference proteome</keyword>
<evidence type="ECO:0000313" key="2">
    <source>
        <dbReference type="EMBL" id="GAA2652804.1"/>
    </source>
</evidence>
<comment type="caution">
    <text evidence="2">The sequence shown here is derived from an EMBL/GenBank/DDBJ whole genome shotgun (WGS) entry which is preliminary data.</text>
</comment>
<evidence type="ECO:0000256" key="1">
    <source>
        <dbReference type="SAM" id="MobiDB-lite"/>
    </source>
</evidence>
<dbReference type="Proteomes" id="UP001500151">
    <property type="component" value="Unassembled WGS sequence"/>
</dbReference>
<accession>A0ABN3RHT9</accession>
<organism evidence="2 3">
    <name type="scientific">Streptomyces vastus</name>
    <dbReference type="NCBI Taxonomy" id="285451"/>
    <lineage>
        <taxon>Bacteria</taxon>
        <taxon>Bacillati</taxon>
        <taxon>Actinomycetota</taxon>
        <taxon>Actinomycetes</taxon>
        <taxon>Kitasatosporales</taxon>
        <taxon>Streptomycetaceae</taxon>
        <taxon>Streptomyces</taxon>
    </lineage>
</organism>
<feature type="region of interest" description="Disordered" evidence="1">
    <location>
        <begin position="119"/>
        <end position="200"/>
    </location>
</feature>
<protein>
    <recommendedName>
        <fullName evidence="4">Transposase</fullName>
    </recommendedName>
</protein>
<evidence type="ECO:0008006" key="4">
    <source>
        <dbReference type="Google" id="ProtNLM"/>
    </source>
</evidence>
<evidence type="ECO:0000313" key="3">
    <source>
        <dbReference type="Proteomes" id="UP001500151"/>
    </source>
</evidence>
<dbReference type="EMBL" id="BAAASJ010000099">
    <property type="protein sequence ID" value="GAA2652804.1"/>
    <property type="molecule type" value="Genomic_DNA"/>
</dbReference>
<sequence length="227" mass="25518">MKIVNRLRERGYKPGYLAGNRAYNSSEPEEWQLPIRAMGYKPVYDYRADLLGEQAETHGAILIEGRWYCPLAEGIESAGSRRIRGIAAQTILLAFQLAHANRRKIKQWLETLALCGERPRRRTHHRRKTKTAGAGHPPAISCRPPDPGQRPQHQPENNQQHKKQGPDREIPHRWGPAASLSGPQLSATTRNGPHQDFRHWQRPVPSVLSVLCARGELNPHALAGTGT</sequence>